<protein>
    <submittedName>
        <fullName evidence="2">Uncharacterized protein</fullName>
    </submittedName>
</protein>
<evidence type="ECO:0000256" key="1">
    <source>
        <dbReference type="SAM" id="Phobius"/>
    </source>
</evidence>
<keyword evidence="1" id="KW-0472">Membrane</keyword>
<name>A0A9P0EC95_NEZVI</name>
<keyword evidence="1" id="KW-1133">Transmembrane helix</keyword>
<proteinExistence type="predicted"/>
<accession>A0A9P0EC95</accession>
<sequence>MVKPGGQLAGAHPGRWHSHSLLPPELGLFVGLDLGGFLPVTFLFCTRVQRVLRLWMSKDSGCYHLSRRTEQVITGLL</sequence>
<dbReference type="EMBL" id="OV725077">
    <property type="protein sequence ID" value="CAH1392299.1"/>
    <property type="molecule type" value="Genomic_DNA"/>
</dbReference>
<evidence type="ECO:0000313" key="2">
    <source>
        <dbReference type="EMBL" id="CAH1392299.1"/>
    </source>
</evidence>
<dbReference type="Proteomes" id="UP001152798">
    <property type="component" value="Chromosome 1"/>
</dbReference>
<reference evidence="2" key="1">
    <citation type="submission" date="2022-01" db="EMBL/GenBank/DDBJ databases">
        <authorList>
            <person name="King R."/>
        </authorList>
    </citation>
    <scope>NUCLEOTIDE SEQUENCE</scope>
</reference>
<dbReference type="AlphaFoldDB" id="A0A9P0EC95"/>
<evidence type="ECO:0000313" key="3">
    <source>
        <dbReference type="Proteomes" id="UP001152798"/>
    </source>
</evidence>
<keyword evidence="1" id="KW-0812">Transmembrane</keyword>
<organism evidence="2 3">
    <name type="scientific">Nezara viridula</name>
    <name type="common">Southern green stink bug</name>
    <name type="synonym">Cimex viridulus</name>
    <dbReference type="NCBI Taxonomy" id="85310"/>
    <lineage>
        <taxon>Eukaryota</taxon>
        <taxon>Metazoa</taxon>
        <taxon>Ecdysozoa</taxon>
        <taxon>Arthropoda</taxon>
        <taxon>Hexapoda</taxon>
        <taxon>Insecta</taxon>
        <taxon>Pterygota</taxon>
        <taxon>Neoptera</taxon>
        <taxon>Paraneoptera</taxon>
        <taxon>Hemiptera</taxon>
        <taxon>Heteroptera</taxon>
        <taxon>Panheteroptera</taxon>
        <taxon>Pentatomomorpha</taxon>
        <taxon>Pentatomoidea</taxon>
        <taxon>Pentatomidae</taxon>
        <taxon>Pentatominae</taxon>
        <taxon>Nezara</taxon>
    </lineage>
</organism>
<keyword evidence="3" id="KW-1185">Reference proteome</keyword>
<feature type="transmembrane region" description="Helical" evidence="1">
    <location>
        <begin position="26"/>
        <end position="46"/>
    </location>
</feature>
<gene>
    <name evidence="2" type="ORF">NEZAVI_LOCUS3149</name>
</gene>